<organism evidence="3 4">
    <name type="scientific">Dreissena polymorpha</name>
    <name type="common">Zebra mussel</name>
    <name type="synonym">Mytilus polymorpha</name>
    <dbReference type="NCBI Taxonomy" id="45954"/>
    <lineage>
        <taxon>Eukaryota</taxon>
        <taxon>Metazoa</taxon>
        <taxon>Spiralia</taxon>
        <taxon>Lophotrochozoa</taxon>
        <taxon>Mollusca</taxon>
        <taxon>Bivalvia</taxon>
        <taxon>Autobranchia</taxon>
        <taxon>Heteroconchia</taxon>
        <taxon>Euheterodonta</taxon>
        <taxon>Imparidentia</taxon>
        <taxon>Neoheterodontei</taxon>
        <taxon>Myida</taxon>
        <taxon>Dreissenoidea</taxon>
        <taxon>Dreissenidae</taxon>
        <taxon>Dreissena</taxon>
    </lineage>
</organism>
<dbReference type="PANTHER" id="PTHR20883">
    <property type="entry name" value="PHYTANOYL-COA DIOXYGENASE DOMAIN CONTAINING 1"/>
    <property type="match status" value="1"/>
</dbReference>
<gene>
    <name evidence="3" type="ORF">DPMN_099633</name>
</gene>
<evidence type="ECO:0008006" key="5">
    <source>
        <dbReference type="Google" id="ProtNLM"/>
    </source>
</evidence>
<dbReference type="EMBL" id="JAIWYP010000003">
    <property type="protein sequence ID" value="KAH3857036.1"/>
    <property type="molecule type" value="Genomic_DNA"/>
</dbReference>
<dbReference type="Proteomes" id="UP000828390">
    <property type="component" value="Unassembled WGS sequence"/>
</dbReference>
<accession>A0A9D4LHM6</accession>
<evidence type="ECO:0000256" key="2">
    <source>
        <dbReference type="SAM" id="MobiDB-lite"/>
    </source>
</evidence>
<reference evidence="3" key="1">
    <citation type="journal article" date="2019" name="bioRxiv">
        <title>The Genome of the Zebra Mussel, Dreissena polymorpha: A Resource for Invasive Species Research.</title>
        <authorList>
            <person name="McCartney M.A."/>
            <person name="Auch B."/>
            <person name="Kono T."/>
            <person name="Mallez S."/>
            <person name="Zhang Y."/>
            <person name="Obille A."/>
            <person name="Becker A."/>
            <person name="Abrahante J.E."/>
            <person name="Garbe J."/>
            <person name="Badalamenti J.P."/>
            <person name="Herman A."/>
            <person name="Mangelson H."/>
            <person name="Liachko I."/>
            <person name="Sullivan S."/>
            <person name="Sone E.D."/>
            <person name="Koren S."/>
            <person name="Silverstein K.A.T."/>
            <person name="Beckman K.B."/>
            <person name="Gohl D.M."/>
        </authorList>
    </citation>
    <scope>NUCLEOTIDE SEQUENCE</scope>
    <source>
        <strain evidence="3">Duluth1</strain>
        <tissue evidence="3">Whole animal</tissue>
    </source>
</reference>
<dbReference type="PANTHER" id="PTHR20883:SF14">
    <property type="entry name" value="PHYTANOYL-COA DIOXYGENASE"/>
    <property type="match status" value="1"/>
</dbReference>
<dbReference type="Pfam" id="PF05721">
    <property type="entry name" value="PhyH"/>
    <property type="match status" value="1"/>
</dbReference>
<dbReference type="InterPro" id="IPR008775">
    <property type="entry name" value="Phytyl_CoA_dOase-like"/>
</dbReference>
<evidence type="ECO:0000313" key="3">
    <source>
        <dbReference type="EMBL" id="KAH3857036.1"/>
    </source>
</evidence>
<comment type="caution">
    <text evidence="3">The sequence shown here is derived from an EMBL/GenBank/DDBJ whole genome shotgun (WGS) entry which is preliminary data.</text>
</comment>
<feature type="compositionally biased region" description="Basic and acidic residues" evidence="2">
    <location>
        <begin position="344"/>
        <end position="366"/>
    </location>
</feature>
<keyword evidence="4" id="KW-1185">Reference proteome</keyword>
<dbReference type="AlphaFoldDB" id="A0A9D4LHM6"/>
<comment type="cofactor">
    <cofactor evidence="1">
        <name>Fe cation</name>
        <dbReference type="ChEBI" id="CHEBI:24875"/>
    </cofactor>
</comment>
<dbReference type="SUPFAM" id="SSF51197">
    <property type="entry name" value="Clavaminate synthase-like"/>
    <property type="match status" value="1"/>
</dbReference>
<feature type="region of interest" description="Disordered" evidence="2">
    <location>
        <begin position="332"/>
        <end position="393"/>
    </location>
</feature>
<evidence type="ECO:0000256" key="1">
    <source>
        <dbReference type="ARBA" id="ARBA00001962"/>
    </source>
</evidence>
<name>A0A9D4LHM6_DREPO</name>
<evidence type="ECO:0000313" key="4">
    <source>
        <dbReference type="Proteomes" id="UP000828390"/>
    </source>
</evidence>
<reference evidence="3" key="2">
    <citation type="submission" date="2020-11" db="EMBL/GenBank/DDBJ databases">
        <authorList>
            <person name="McCartney M.A."/>
            <person name="Auch B."/>
            <person name="Kono T."/>
            <person name="Mallez S."/>
            <person name="Becker A."/>
            <person name="Gohl D.M."/>
            <person name="Silverstein K.A.T."/>
            <person name="Koren S."/>
            <person name="Bechman K.B."/>
            <person name="Herman A."/>
            <person name="Abrahante J.E."/>
            <person name="Garbe J."/>
        </authorList>
    </citation>
    <scope>NUCLEOTIDE SEQUENCE</scope>
    <source>
        <strain evidence="3">Duluth1</strain>
        <tissue evidence="3">Whole animal</tissue>
    </source>
</reference>
<protein>
    <recommendedName>
        <fullName evidence="5">Phytanoyl-CoA dioxygenase family protein</fullName>
    </recommendedName>
</protein>
<proteinExistence type="predicted"/>
<sequence length="393" mass="44528">MATQTTNEEIAPDHKYPGYTEEAHPELFDRRAMLPQPSELKPGQLPASQIKEYFENGYTVVEKFFTEAELEPVRACVNGVVDDLAQKLYKAGKIPELYAEYGFLERLTKVEAAFPGACIICSKLGAVPQALKDLWANERLLNVIEQLIGPDIAGNPAWNLRTKVPNNSVTTVPWHQDVSYLDNDTYRMLIPTVWIPFVDSTAENGCLEVMDKGHRTGKVATHQCCYGDTFYTILEEAEMERTLGVNMDRDRRTLPVKSGGFILFNNVIPHRSLPNMSKDIRWSLDLRWQRASDPAGLWGLKNGVVMRKGSDPHFKVDWTEFDSVNRPLYADGVCEGRQGGPDGRGIRHDDPRTVDEKMGHRTHEQTRSINRSRRRWSPSRATPRDRHVAAHSA</sequence>
<dbReference type="Gene3D" id="2.60.120.620">
    <property type="entry name" value="q2cbj1_9rhob like domain"/>
    <property type="match status" value="1"/>
</dbReference>
<feature type="compositionally biased region" description="Basic and acidic residues" evidence="2">
    <location>
        <begin position="382"/>
        <end position="393"/>
    </location>
</feature>